<evidence type="ECO:0000313" key="1">
    <source>
        <dbReference type="EMBL" id="GIY22233.1"/>
    </source>
</evidence>
<accession>A0AAV4RQJ0</accession>
<comment type="caution">
    <text evidence="1">The sequence shown here is derived from an EMBL/GenBank/DDBJ whole genome shotgun (WGS) entry which is preliminary data.</text>
</comment>
<dbReference type="EMBL" id="BPLQ01006422">
    <property type="protein sequence ID" value="GIY22233.1"/>
    <property type="molecule type" value="Genomic_DNA"/>
</dbReference>
<reference evidence="1 2" key="1">
    <citation type="submission" date="2021-06" db="EMBL/GenBank/DDBJ databases">
        <title>Caerostris darwini draft genome.</title>
        <authorList>
            <person name="Kono N."/>
            <person name="Arakawa K."/>
        </authorList>
    </citation>
    <scope>NUCLEOTIDE SEQUENCE [LARGE SCALE GENOMIC DNA]</scope>
</reference>
<evidence type="ECO:0000313" key="2">
    <source>
        <dbReference type="Proteomes" id="UP001054837"/>
    </source>
</evidence>
<gene>
    <name evidence="1" type="ORF">CDAR_20191</name>
</gene>
<organism evidence="1 2">
    <name type="scientific">Caerostris darwini</name>
    <dbReference type="NCBI Taxonomy" id="1538125"/>
    <lineage>
        <taxon>Eukaryota</taxon>
        <taxon>Metazoa</taxon>
        <taxon>Ecdysozoa</taxon>
        <taxon>Arthropoda</taxon>
        <taxon>Chelicerata</taxon>
        <taxon>Arachnida</taxon>
        <taxon>Araneae</taxon>
        <taxon>Araneomorphae</taxon>
        <taxon>Entelegynae</taxon>
        <taxon>Araneoidea</taxon>
        <taxon>Araneidae</taxon>
        <taxon>Caerostris</taxon>
    </lineage>
</organism>
<dbReference type="AlphaFoldDB" id="A0AAV4RQJ0"/>
<proteinExistence type="predicted"/>
<dbReference type="Proteomes" id="UP001054837">
    <property type="component" value="Unassembled WGS sequence"/>
</dbReference>
<keyword evidence="2" id="KW-1185">Reference proteome</keyword>
<sequence>MSSLCVRAVDVIAFHPENQSSWMKADSTLKVSLDPIMRASLWHSLMKEKEVALNAEGGNNLEETLLELNYDSLRFQRKEHKFF</sequence>
<name>A0AAV4RQJ0_9ARAC</name>
<protein>
    <submittedName>
        <fullName evidence="1">Uncharacterized protein</fullName>
    </submittedName>
</protein>